<accession>A0A1W1VB63</accession>
<gene>
    <name evidence="2" type="ORF">SAMN00790413_00825</name>
</gene>
<reference evidence="2 3" key="1">
    <citation type="submission" date="2017-04" db="EMBL/GenBank/DDBJ databases">
        <authorList>
            <person name="Afonso C.L."/>
            <person name="Miller P.J."/>
            <person name="Scott M.A."/>
            <person name="Spackman E."/>
            <person name="Goraichik I."/>
            <person name="Dimitrov K.M."/>
            <person name="Suarez D.L."/>
            <person name="Swayne D.E."/>
        </authorList>
    </citation>
    <scope>NUCLEOTIDE SEQUENCE [LARGE SCALE GENOMIC DNA]</scope>
    <source>
        <strain evidence="2 3">KR-140</strain>
    </source>
</reference>
<name>A0A1W1VB63_9DEIO</name>
<dbReference type="Proteomes" id="UP000192582">
    <property type="component" value="Unassembled WGS sequence"/>
</dbReference>
<organism evidence="2 3">
    <name type="scientific">Deinococcus hopiensis KR-140</name>
    <dbReference type="NCBI Taxonomy" id="695939"/>
    <lineage>
        <taxon>Bacteria</taxon>
        <taxon>Thermotogati</taxon>
        <taxon>Deinococcota</taxon>
        <taxon>Deinococci</taxon>
        <taxon>Deinococcales</taxon>
        <taxon>Deinococcaceae</taxon>
        <taxon>Deinococcus</taxon>
    </lineage>
</organism>
<dbReference type="EMBL" id="FWWU01000009">
    <property type="protein sequence ID" value="SMB90598.1"/>
    <property type="molecule type" value="Genomic_DNA"/>
</dbReference>
<dbReference type="RefSeq" id="WP_084048418.1">
    <property type="nucleotide sequence ID" value="NZ_FWWU01000009.1"/>
</dbReference>
<evidence type="ECO:0000313" key="3">
    <source>
        <dbReference type="Proteomes" id="UP000192582"/>
    </source>
</evidence>
<evidence type="ECO:0000256" key="1">
    <source>
        <dbReference type="SAM" id="MobiDB-lite"/>
    </source>
</evidence>
<dbReference type="OrthoDB" id="71610at2"/>
<evidence type="ECO:0000313" key="2">
    <source>
        <dbReference type="EMBL" id="SMB90598.1"/>
    </source>
</evidence>
<sequence length="85" mass="8899">MIRGLEGSAAENISAVTGAIKALSEIAITRDVLATGGGIGDAGDTQRRVARTQPRKPVVTRGQTTRRRWLLTARLNQLLAAGSCG</sequence>
<proteinExistence type="predicted"/>
<keyword evidence="3" id="KW-1185">Reference proteome</keyword>
<feature type="region of interest" description="Disordered" evidence="1">
    <location>
        <begin position="38"/>
        <end position="64"/>
    </location>
</feature>
<dbReference type="AlphaFoldDB" id="A0A1W1VB63"/>
<protein>
    <submittedName>
        <fullName evidence="2">Uncharacterized protein</fullName>
    </submittedName>
</protein>